<keyword evidence="6" id="KW-1185">Reference proteome</keyword>
<dbReference type="OrthoDB" id="9803916at2"/>
<dbReference type="RefSeq" id="WP_136373053.1">
    <property type="nucleotide sequence ID" value="NZ_SSOB01000048.1"/>
</dbReference>
<dbReference type="GO" id="GO:0016787">
    <property type="term" value="F:hydrolase activity"/>
    <property type="evidence" value="ECO:0007669"/>
    <property type="project" value="UniProtKB-KW"/>
</dbReference>
<evidence type="ECO:0000313" key="5">
    <source>
        <dbReference type="EMBL" id="THF73876.1"/>
    </source>
</evidence>
<dbReference type="InterPro" id="IPR036866">
    <property type="entry name" value="RibonucZ/Hydroxyglut_hydro"/>
</dbReference>
<evidence type="ECO:0000256" key="1">
    <source>
        <dbReference type="ARBA" id="ARBA00034221"/>
    </source>
</evidence>
<dbReference type="InterPro" id="IPR001279">
    <property type="entry name" value="Metallo-B-lactamas"/>
</dbReference>
<sequence>MQMDIQMIGTGSAFAKSYYNNNALLYSGDRTLLIDCGLTAPMALHKLGVSFDRIDGILISHVHADHIGGLEELAFQYLYKYRTKVPLFLAEELAEPLWEHSLRGGLEQDGFRRLSDYFDVRLLTAGVPTDTLPGLRVELLRTSHVPDKLSYSMLFNDTFFYSADMVFSPALLEHLVRERGVETIFHDCQLHEPGLVHATLPELLTLPDDIQSRVRLMHYGDDRPAFEGKTGRMSFVDQHVIYSLN</sequence>
<proteinExistence type="predicted"/>
<keyword evidence="5" id="KW-0378">Hydrolase</keyword>
<dbReference type="SMART" id="SM00849">
    <property type="entry name" value="Lactamase_B"/>
    <property type="match status" value="1"/>
</dbReference>
<protein>
    <submittedName>
        <fullName evidence="5">MBL fold metallo-hydrolase</fullName>
    </submittedName>
</protein>
<dbReference type="Proteomes" id="UP000310636">
    <property type="component" value="Unassembled WGS sequence"/>
</dbReference>
<comment type="caution">
    <text evidence="5">The sequence shown here is derived from an EMBL/GenBank/DDBJ whole genome shotgun (WGS) entry which is preliminary data.</text>
</comment>
<dbReference type="AlphaFoldDB" id="A0A4S4BHI0"/>
<comment type="catalytic activity">
    <reaction evidence="3">
        <text>3',5'-cyclic UMP + H2O = UMP + H(+)</text>
        <dbReference type="Rhea" id="RHEA:70575"/>
        <dbReference type="ChEBI" id="CHEBI:15377"/>
        <dbReference type="ChEBI" id="CHEBI:15378"/>
        <dbReference type="ChEBI" id="CHEBI:57865"/>
        <dbReference type="ChEBI" id="CHEBI:184387"/>
    </reaction>
    <physiologicalReaction direction="left-to-right" evidence="3">
        <dbReference type="Rhea" id="RHEA:70576"/>
    </physiologicalReaction>
</comment>
<dbReference type="Gene3D" id="3.60.15.10">
    <property type="entry name" value="Ribonuclease Z/Hydroxyacylglutathione hydrolase-like"/>
    <property type="match status" value="1"/>
</dbReference>
<comment type="function">
    <text evidence="2">Counteracts the endogenous Pycsar antiviral defense system. Phosphodiesterase that enables metal-dependent hydrolysis of host cyclic nucleotide Pycsar defense signals such as cCMP and cUMP.</text>
</comment>
<evidence type="ECO:0000259" key="4">
    <source>
        <dbReference type="SMART" id="SM00849"/>
    </source>
</evidence>
<feature type="domain" description="Metallo-beta-lactamase" evidence="4">
    <location>
        <begin position="20"/>
        <end position="218"/>
    </location>
</feature>
<dbReference type="EMBL" id="SSOB01000048">
    <property type="protein sequence ID" value="THF73876.1"/>
    <property type="molecule type" value="Genomic_DNA"/>
</dbReference>
<evidence type="ECO:0000256" key="2">
    <source>
        <dbReference type="ARBA" id="ARBA00034301"/>
    </source>
</evidence>
<evidence type="ECO:0000313" key="6">
    <source>
        <dbReference type="Proteomes" id="UP000310636"/>
    </source>
</evidence>
<name>A0A4S4BHI0_9BACL</name>
<dbReference type="Pfam" id="PF23023">
    <property type="entry name" value="Anti-Pycsar_Apyc1"/>
    <property type="match status" value="1"/>
</dbReference>
<accession>A0A4S4BHI0</accession>
<evidence type="ECO:0000256" key="3">
    <source>
        <dbReference type="ARBA" id="ARBA00048505"/>
    </source>
</evidence>
<reference evidence="5 6" key="1">
    <citation type="submission" date="2019-04" db="EMBL/GenBank/DDBJ databases">
        <title>Cohnella sp. nov. isolated from preserved vegetables.</title>
        <authorList>
            <person name="Lin S.-Y."/>
            <person name="Hung M.-H."/>
            <person name="Young C.-C."/>
        </authorList>
    </citation>
    <scope>NUCLEOTIDE SEQUENCE [LARGE SCALE GENOMIC DNA]</scope>
    <source>
        <strain evidence="5 6">CC-MHH1044</strain>
    </source>
</reference>
<dbReference type="SUPFAM" id="SSF56281">
    <property type="entry name" value="Metallo-hydrolase/oxidoreductase"/>
    <property type="match status" value="1"/>
</dbReference>
<gene>
    <name evidence="5" type="ORF">E6C55_27610</name>
</gene>
<comment type="catalytic activity">
    <reaction evidence="1">
        <text>3',5'-cyclic CMP + H2O = CMP + H(+)</text>
        <dbReference type="Rhea" id="RHEA:72675"/>
        <dbReference type="ChEBI" id="CHEBI:15377"/>
        <dbReference type="ChEBI" id="CHEBI:15378"/>
        <dbReference type="ChEBI" id="CHEBI:58003"/>
        <dbReference type="ChEBI" id="CHEBI:60377"/>
    </reaction>
    <physiologicalReaction direction="left-to-right" evidence="1">
        <dbReference type="Rhea" id="RHEA:72676"/>
    </physiologicalReaction>
</comment>
<dbReference type="PANTHER" id="PTHR42663">
    <property type="entry name" value="HYDROLASE C777.06C-RELATED-RELATED"/>
    <property type="match status" value="1"/>
</dbReference>
<dbReference type="PANTHER" id="PTHR42663:SF6">
    <property type="entry name" value="HYDROLASE C777.06C-RELATED"/>
    <property type="match status" value="1"/>
</dbReference>
<organism evidence="5 6">
    <name type="scientific">Cohnella fermenti</name>
    <dbReference type="NCBI Taxonomy" id="2565925"/>
    <lineage>
        <taxon>Bacteria</taxon>
        <taxon>Bacillati</taxon>
        <taxon>Bacillota</taxon>
        <taxon>Bacilli</taxon>
        <taxon>Bacillales</taxon>
        <taxon>Paenibacillaceae</taxon>
        <taxon>Cohnella</taxon>
    </lineage>
</organism>
<dbReference type="GO" id="GO:0046872">
    <property type="term" value="F:metal ion binding"/>
    <property type="evidence" value="ECO:0007669"/>
    <property type="project" value="UniProtKB-KW"/>
</dbReference>